<feature type="compositionally biased region" description="Basic residues" evidence="1">
    <location>
        <begin position="472"/>
        <end position="483"/>
    </location>
</feature>
<evidence type="ECO:0000313" key="3">
    <source>
        <dbReference type="EMBL" id="CAL1148946.1"/>
    </source>
</evidence>
<reference evidence="2" key="1">
    <citation type="submission" date="2022-10" db="EMBL/GenBank/DDBJ databases">
        <authorList>
            <person name="Chen Y."/>
            <person name="Dougan E. K."/>
            <person name="Chan C."/>
            <person name="Rhodes N."/>
            <person name="Thang M."/>
        </authorList>
    </citation>
    <scope>NUCLEOTIDE SEQUENCE</scope>
</reference>
<dbReference type="EMBL" id="CAMXCT020002090">
    <property type="protein sequence ID" value="CAL1148946.1"/>
    <property type="molecule type" value="Genomic_DNA"/>
</dbReference>
<sequence>AFDDFIAFCDGHADQEDFNLGSCQLRCVVSGRHLGPNMRKLTMHEIFVQADAVLIAGKADQMEDETLARKFSAVECPVCLGVLQAMASVPAETQVAQSDETQLTDGEETLECQKCGSSTKASDGAVPKAAGQVYCKWCANIYQMLYRHLGGLPQTLSTMTASEQKEFWKKSSELIQATPRNGRWSLVRSSLVSEMCRFKKEVMTRRVRREFKPLSVWAAEGYDVRLLQEKGEKEENPVWGETWAAPKLVIDDDEVRGSVEKELAEKEYALKKAKVVKGKSVQRDKTTTATAATTATTAIPIEDDEVWSIPSEGEAAVAKEPGNKAAKCGKEDDAAKAARKAARERVAAWKKEVGKASRCVCSLNSVHQSLVTTSAKCEKNKELFTEETMKGMRDALQEITKHKNSAATLVSATDEEKNVKMPLIFSDVSEVQEAVKAAQLVLKDVRAIFSEKSAANRALKAAAKPKPDSKAKAKPGAKKRDKKITRGTFERNVEQGKEAWLAVTEAVTFSCHDGSDVALPIVDLRKYLQKMCSEVPAWRSALETALSQSRSLSPVLFCDECTSGNVLAVNKLRKANLYHLSWLELWHLLKNQNAWVPLTCVQSQCLSKIKGGASRVMIEILKRVLTPENEQGFRLSDMVFRQRRKAKFVADLEAVRSVYSVKGSAGLRCCILCRNVVKKDSGVPCHDNFFVEISSAGGFIDATNDDIFQQCDRMMAPCTRKAMDAQEIAAGITFDPETLLWSPVRTLMPPSEIIYDVMHVYLINGIASWEVHLLLNKVYECTRVTRESFQSAVMASQWKGMKSSGKTENYIKNLFEERMFGESLFKGQAHQTSSIVPLIRYYMEELFERSLPEFVCKSFKCLGNIVKFIREVQNGLVAIDERTRTHLDKLQRMHHIYFGKAYGEDEYRPKHHHRHHLPLQWLRAGVPVTCESLESKHSLYKLGVGDHQKSLVHDHGKFSSSVLTKMLQTNCALLQKTGLPFWELLPPISEATMDDKIFFLSMELKTSKSRW</sequence>
<reference evidence="3" key="2">
    <citation type="submission" date="2024-04" db="EMBL/GenBank/DDBJ databases">
        <authorList>
            <person name="Chen Y."/>
            <person name="Shah S."/>
            <person name="Dougan E. K."/>
            <person name="Thang M."/>
            <person name="Chan C."/>
        </authorList>
    </citation>
    <scope>NUCLEOTIDE SEQUENCE [LARGE SCALE GENOMIC DNA]</scope>
</reference>
<feature type="non-terminal residue" evidence="2">
    <location>
        <position position="1"/>
    </location>
</feature>
<dbReference type="EMBL" id="CAMXCT010002090">
    <property type="protein sequence ID" value="CAI3995571.1"/>
    <property type="molecule type" value="Genomic_DNA"/>
</dbReference>
<gene>
    <name evidence="2" type="ORF">C1SCF055_LOCUS22109</name>
</gene>
<feature type="region of interest" description="Disordered" evidence="1">
    <location>
        <begin position="459"/>
        <end position="483"/>
    </location>
</feature>
<protein>
    <submittedName>
        <fullName evidence="2">Uncharacterized protein</fullName>
    </submittedName>
</protein>
<evidence type="ECO:0000313" key="2">
    <source>
        <dbReference type="EMBL" id="CAI3995571.1"/>
    </source>
</evidence>
<keyword evidence="4" id="KW-1185">Reference proteome</keyword>
<organism evidence="2">
    <name type="scientific">Cladocopium goreaui</name>
    <dbReference type="NCBI Taxonomy" id="2562237"/>
    <lineage>
        <taxon>Eukaryota</taxon>
        <taxon>Sar</taxon>
        <taxon>Alveolata</taxon>
        <taxon>Dinophyceae</taxon>
        <taxon>Suessiales</taxon>
        <taxon>Symbiodiniaceae</taxon>
        <taxon>Cladocopium</taxon>
    </lineage>
</organism>
<proteinExistence type="predicted"/>
<dbReference type="Proteomes" id="UP001152797">
    <property type="component" value="Unassembled WGS sequence"/>
</dbReference>
<dbReference type="OrthoDB" id="410234at2759"/>
<evidence type="ECO:0000313" key="4">
    <source>
        <dbReference type="Proteomes" id="UP001152797"/>
    </source>
</evidence>
<accession>A0A9P1G131</accession>
<name>A0A9P1G131_9DINO</name>
<dbReference type="AlphaFoldDB" id="A0A9P1G131"/>
<comment type="caution">
    <text evidence="2">The sequence shown here is derived from an EMBL/GenBank/DDBJ whole genome shotgun (WGS) entry which is preliminary data.</text>
</comment>
<evidence type="ECO:0000256" key="1">
    <source>
        <dbReference type="SAM" id="MobiDB-lite"/>
    </source>
</evidence>
<dbReference type="EMBL" id="CAMXCT030002090">
    <property type="protein sequence ID" value="CAL4782883.1"/>
    <property type="molecule type" value="Genomic_DNA"/>
</dbReference>
<feature type="non-terminal residue" evidence="2">
    <location>
        <position position="1011"/>
    </location>
</feature>